<dbReference type="eggNOG" id="KOG1055">
    <property type="taxonomic scope" value="Eukaryota"/>
</dbReference>
<dbReference type="STRING" id="8469.M7B9T0"/>
<protein>
    <submittedName>
        <fullName evidence="1">Gamma-aminobutyric acid type B receptor subunit 2</fullName>
    </submittedName>
</protein>
<keyword evidence="2" id="KW-1185">Reference proteome</keyword>
<organism evidence="1 2">
    <name type="scientific">Chelonia mydas</name>
    <name type="common">Green sea-turtle</name>
    <name type="synonym">Chelonia agassizi</name>
    <dbReference type="NCBI Taxonomy" id="8469"/>
    <lineage>
        <taxon>Eukaryota</taxon>
        <taxon>Metazoa</taxon>
        <taxon>Chordata</taxon>
        <taxon>Craniata</taxon>
        <taxon>Vertebrata</taxon>
        <taxon>Euteleostomi</taxon>
        <taxon>Archelosauria</taxon>
        <taxon>Testudinata</taxon>
        <taxon>Testudines</taxon>
        <taxon>Cryptodira</taxon>
        <taxon>Durocryptodira</taxon>
        <taxon>Americhelydia</taxon>
        <taxon>Chelonioidea</taxon>
        <taxon>Cheloniidae</taxon>
        <taxon>Chelonia</taxon>
    </lineage>
</organism>
<proteinExistence type="predicted"/>
<dbReference type="Gene3D" id="1.10.287.3160">
    <property type="match status" value="1"/>
</dbReference>
<reference evidence="2" key="1">
    <citation type="journal article" date="2013" name="Nat. Genet.">
        <title>The draft genomes of soft-shell turtle and green sea turtle yield insights into the development and evolution of the turtle-specific body plan.</title>
        <authorList>
            <person name="Wang Z."/>
            <person name="Pascual-Anaya J."/>
            <person name="Zadissa A."/>
            <person name="Li W."/>
            <person name="Niimura Y."/>
            <person name="Huang Z."/>
            <person name="Li C."/>
            <person name="White S."/>
            <person name="Xiong Z."/>
            <person name="Fang D."/>
            <person name="Wang B."/>
            <person name="Ming Y."/>
            <person name="Chen Y."/>
            <person name="Zheng Y."/>
            <person name="Kuraku S."/>
            <person name="Pignatelli M."/>
            <person name="Herrero J."/>
            <person name="Beal K."/>
            <person name="Nozawa M."/>
            <person name="Li Q."/>
            <person name="Wang J."/>
            <person name="Zhang H."/>
            <person name="Yu L."/>
            <person name="Shigenobu S."/>
            <person name="Wang J."/>
            <person name="Liu J."/>
            <person name="Flicek P."/>
            <person name="Searle S."/>
            <person name="Wang J."/>
            <person name="Kuratani S."/>
            <person name="Yin Y."/>
            <person name="Aken B."/>
            <person name="Zhang G."/>
            <person name="Irie N."/>
        </authorList>
    </citation>
    <scope>NUCLEOTIDE SEQUENCE [LARGE SCALE GENOMIC DNA]</scope>
</reference>
<accession>M7B9T0</accession>
<name>M7B9T0_CHEMY</name>
<evidence type="ECO:0000313" key="1">
    <source>
        <dbReference type="EMBL" id="EMP33909.1"/>
    </source>
</evidence>
<dbReference type="EMBL" id="KB534909">
    <property type="protein sequence ID" value="EMP33909.1"/>
    <property type="molecule type" value="Genomic_DNA"/>
</dbReference>
<evidence type="ECO:0000313" key="2">
    <source>
        <dbReference type="Proteomes" id="UP000031443"/>
    </source>
</evidence>
<dbReference type="Proteomes" id="UP000031443">
    <property type="component" value="Unassembled WGS sequence"/>
</dbReference>
<keyword evidence="1" id="KW-0675">Receptor</keyword>
<dbReference type="AlphaFoldDB" id="M7B9T0"/>
<sequence>PDPAGRDISIRPILEHCENTHMTIWLGIVYAYKGLLMVSPWFCHDTKLSKLAGLASASMNSLTLLVSSRPSISTSIQGQAFCSPSIWRLEPQEETFEEQEARVDKQIFPTVNISSLSPDEAVNATSPSLADHFKQFQDLIRSVTDSLQIPVKEMEELHHKLFDSLPTASSAHIALPVNDPANVICHTSASIPPMYKRANKKYCVASQESEFLFSHTFPNSLGVEAVNECGRQHHTKAMPYDKNLKCLNCLGRKPYSSAT</sequence>
<feature type="non-terminal residue" evidence="1">
    <location>
        <position position="1"/>
    </location>
</feature>
<gene>
    <name evidence="1" type="ORF">UY3_08920</name>
</gene>